<feature type="region of interest" description="Disordered" evidence="1">
    <location>
        <begin position="110"/>
        <end position="164"/>
    </location>
</feature>
<feature type="compositionally biased region" description="Low complexity" evidence="1">
    <location>
        <begin position="247"/>
        <end position="262"/>
    </location>
</feature>
<name>A0A8E2ER70_9PEZI</name>
<feature type="region of interest" description="Disordered" evidence="1">
    <location>
        <begin position="238"/>
        <end position="272"/>
    </location>
</feature>
<protein>
    <submittedName>
        <fullName evidence="2">Uncharacterized protein</fullName>
    </submittedName>
</protein>
<feature type="compositionally biased region" description="Basic residues" evidence="1">
    <location>
        <begin position="213"/>
        <end position="223"/>
    </location>
</feature>
<evidence type="ECO:0000256" key="1">
    <source>
        <dbReference type="SAM" id="MobiDB-lite"/>
    </source>
</evidence>
<feature type="region of interest" description="Disordered" evidence="1">
    <location>
        <begin position="1"/>
        <end position="78"/>
    </location>
</feature>
<organism evidence="2 3">
    <name type="scientific">Glonium stellatum</name>
    <dbReference type="NCBI Taxonomy" id="574774"/>
    <lineage>
        <taxon>Eukaryota</taxon>
        <taxon>Fungi</taxon>
        <taxon>Dikarya</taxon>
        <taxon>Ascomycota</taxon>
        <taxon>Pezizomycotina</taxon>
        <taxon>Dothideomycetes</taxon>
        <taxon>Pleosporomycetidae</taxon>
        <taxon>Gloniales</taxon>
        <taxon>Gloniaceae</taxon>
        <taxon>Glonium</taxon>
    </lineage>
</organism>
<evidence type="ECO:0000313" key="3">
    <source>
        <dbReference type="Proteomes" id="UP000250140"/>
    </source>
</evidence>
<feature type="compositionally biased region" description="Low complexity" evidence="1">
    <location>
        <begin position="147"/>
        <end position="163"/>
    </location>
</feature>
<accession>A0A8E2ER70</accession>
<sequence length="445" mass="48357">MDPPRSSALSSRSSRRSFPNLHHLSLAPLSSKYPLDASSPASPSEDPETAPRTSYIQGKSAPATPGILSLSQSRSPSRHGRSYVYDGYFLSANTPSHDLGAIPKAKSSSALLAAPAQQQQQQQQQHSRRTVTPAPLRLRLPRRATDDSTTTTTTTTTTAAPAAADDEWLYRAGLAIAGETRESKGQSWLVRRASSTSLVLPDDHDHDRDHGHSHSHSHSHNQHHSLALLSGEHFADDEYSPVTPRWGSRAGSRVGSRVVSARTSRRGSRVGSRVELMTTTTAAAAAAAVGQRTPLAGLEDGYFGEQVGVEPDFVEPDDELVGDEEEVARLARERGFGLGGWMDRLIGWTLFRVEEDGEESEDEEDGVEREESLTEQEMQLRREVEARRRKLDREMILRASAAGPNELGAKSDTKESTETQAAASDGEGGWQDAAWLLSVASKVLL</sequence>
<dbReference type="AlphaFoldDB" id="A0A8E2ER70"/>
<feature type="region of interest" description="Disordered" evidence="1">
    <location>
        <begin position="398"/>
        <end position="427"/>
    </location>
</feature>
<dbReference type="OrthoDB" id="5339776at2759"/>
<feature type="region of interest" description="Disordered" evidence="1">
    <location>
        <begin position="355"/>
        <end position="385"/>
    </location>
</feature>
<dbReference type="InterPro" id="IPR025040">
    <property type="entry name" value="DUF3984"/>
</dbReference>
<evidence type="ECO:0000313" key="2">
    <source>
        <dbReference type="EMBL" id="OCL03340.1"/>
    </source>
</evidence>
<feature type="compositionally biased region" description="Low complexity" evidence="1">
    <location>
        <begin position="1"/>
        <end position="12"/>
    </location>
</feature>
<reference evidence="2 3" key="1">
    <citation type="journal article" date="2016" name="Nat. Commun.">
        <title>Ectomycorrhizal ecology is imprinted in the genome of the dominant symbiotic fungus Cenococcum geophilum.</title>
        <authorList>
            <consortium name="DOE Joint Genome Institute"/>
            <person name="Peter M."/>
            <person name="Kohler A."/>
            <person name="Ohm R.A."/>
            <person name="Kuo A."/>
            <person name="Krutzmann J."/>
            <person name="Morin E."/>
            <person name="Arend M."/>
            <person name="Barry K.W."/>
            <person name="Binder M."/>
            <person name="Choi C."/>
            <person name="Clum A."/>
            <person name="Copeland A."/>
            <person name="Grisel N."/>
            <person name="Haridas S."/>
            <person name="Kipfer T."/>
            <person name="LaButti K."/>
            <person name="Lindquist E."/>
            <person name="Lipzen A."/>
            <person name="Maire R."/>
            <person name="Meier B."/>
            <person name="Mihaltcheva S."/>
            <person name="Molinier V."/>
            <person name="Murat C."/>
            <person name="Poggeler S."/>
            <person name="Quandt C.A."/>
            <person name="Sperisen C."/>
            <person name="Tritt A."/>
            <person name="Tisserant E."/>
            <person name="Crous P.W."/>
            <person name="Henrissat B."/>
            <person name="Nehls U."/>
            <person name="Egli S."/>
            <person name="Spatafora J.W."/>
            <person name="Grigoriev I.V."/>
            <person name="Martin F.M."/>
        </authorList>
    </citation>
    <scope>NUCLEOTIDE SEQUENCE [LARGE SCALE GENOMIC DNA]</scope>
    <source>
        <strain evidence="2 3">CBS 207.34</strain>
    </source>
</reference>
<proteinExistence type="predicted"/>
<keyword evidence="3" id="KW-1185">Reference proteome</keyword>
<feature type="region of interest" description="Disordered" evidence="1">
    <location>
        <begin position="199"/>
        <end position="224"/>
    </location>
</feature>
<dbReference type="EMBL" id="KV750758">
    <property type="protein sequence ID" value="OCL03340.1"/>
    <property type="molecule type" value="Genomic_DNA"/>
</dbReference>
<gene>
    <name evidence="2" type="ORF">AOQ84DRAFT_419449</name>
</gene>
<feature type="compositionally biased region" description="Basic and acidic residues" evidence="1">
    <location>
        <begin position="201"/>
        <end position="212"/>
    </location>
</feature>
<dbReference type="Proteomes" id="UP000250140">
    <property type="component" value="Unassembled WGS sequence"/>
</dbReference>
<dbReference type="Pfam" id="PF13136">
    <property type="entry name" value="DUF3984"/>
    <property type="match status" value="1"/>
</dbReference>
<feature type="compositionally biased region" description="Acidic residues" evidence="1">
    <location>
        <begin position="355"/>
        <end position="368"/>
    </location>
</feature>
<feature type="compositionally biased region" description="Low complexity" evidence="1">
    <location>
        <begin position="110"/>
        <end position="138"/>
    </location>
</feature>